<dbReference type="SUPFAM" id="SSF51445">
    <property type="entry name" value="(Trans)glycosidases"/>
    <property type="match status" value="1"/>
</dbReference>
<dbReference type="InterPro" id="IPR006047">
    <property type="entry name" value="GH13_cat_dom"/>
</dbReference>
<dbReference type="GO" id="GO:0004556">
    <property type="term" value="F:alpha-amylase activity"/>
    <property type="evidence" value="ECO:0007669"/>
    <property type="project" value="TreeGrafter"/>
</dbReference>
<gene>
    <name evidence="6" type="ORF">JKK62_11370</name>
</gene>
<dbReference type="PANTHER" id="PTHR10357">
    <property type="entry name" value="ALPHA-AMYLASE FAMILY MEMBER"/>
    <property type="match status" value="1"/>
</dbReference>
<dbReference type="Gene3D" id="2.60.40.1180">
    <property type="entry name" value="Golgi alpha-mannosidase II"/>
    <property type="match status" value="1"/>
</dbReference>
<dbReference type="Gene3D" id="3.20.20.80">
    <property type="entry name" value="Glycosidases"/>
    <property type="match status" value="1"/>
</dbReference>
<evidence type="ECO:0000256" key="3">
    <source>
        <dbReference type="ARBA" id="ARBA00023295"/>
    </source>
</evidence>
<dbReference type="SMART" id="SM00642">
    <property type="entry name" value="Aamy"/>
    <property type="match status" value="1"/>
</dbReference>
<accession>A0A934WST0</accession>
<organism evidence="6 7">
    <name type="scientific">Ruminococcus difficilis</name>
    <dbReference type="NCBI Taxonomy" id="2763069"/>
    <lineage>
        <taxon>Bacteria</taxon>
        <taxon>Bacillati</taxon>
        <taxon>Bacillota</taxon>
        <taxon>Clostridia</taxon>
        <taxon>Eubacteriales</taxon>
        <taxon>Oscillospiraceae</taxon>
        <taxon>Ruminococcus</taxon>
    </lineage>
</organism>
<comment type="caution">
    <text evidence="6">The sequence shown here is derived from an EMBL/GenBank/DDBJ whole genome shotgun (WGS) entry which is preliminary data.</text>
</comment>
<name>A0A934WST0_9FIRM</name>
<keyword evidence="7" id="KW-1185">Reference proteome</keyword>
<protein>
    <recommendedName>
        <fullName evidence="5">Glycosyl hydrolase family 13 catalytic domain-containing protein</fullName>
    </recommendedName>
</protein>
<dbReference type="InterPro" id="IPR017853">
    <property type="entry name" value="GH"/>
</dbReference>
<keyword evidence="2" id="KW-0378">Hydrolase</keyword>
<sequence length="534" mass="59466">MKKLISLLLCAVLLGSAVLTGCGGSSDPMEKRTAKASDDKYRNFYEIFTQSFCDSNGDSVGDLQGIISQLDYLNDGDPDKGDDLGIDGLWLTPIMPSKSYHKYDVENYYDIDPAFGTLDDFDALVEGCHKRGIKLIIDLVLNHISSQNPLFTQAVKEVMDGNLDGNAKYFEIHPKDYFDPSTQVVSMGDYACEANFSQDMPEWNLNAEETREEFKKIAKFWLDRGVDGFRLDACLYYTNKTTDGKEFLKWFVDTCRDINPDVYIVGETWSGDADIENLYPSGIDSQFAFKFATSTGLINEFISTTKGKALVSKVLSYDSKMRKANADEINAMFLSNHDQSRIANSLGSKGLDYEKFGAAVYMLFPGNSFTYYGEEIGMKGPSTTGDANFRTPMVFDSENMQEIIVYNLGSSFEAPPHGGVKQQLADKDSLLNFYRRIIRAKLQNPEIARTKDAKAVDAGDDAIGAFIAEYDGKQVMVIHNFDAEEQKQVAITDDMLKNPEVAADFITGEAKIELKDGKLTMPPHSSAILRTKES</sequence>
<feature type="signal peptide" evidence="4">
    <location>
        <begin position="1"/>
        <end position="21"/>
    </location>
</feature>
<dbReference type="InterPro" id="IPR056300">
    <property type="entry name" value="SusG-like_C"/>
</dbReference>
<evidence type="ECO:0000256" key="2">
    <source>
        <dbReference type="ARBA" id="ARBA00022801"/>
    </source>
</evidence>
<dbReference type="Pfam" id="PF23915">
    <property type="entry name" value="SusG_C"/>
    <property type="match status" value="1"/>
</dbReference>
<keyword evidence="4" id="KW-0732">Signal</keyword>
<dbReference type="GO" id="GO:0009313">
    <property type="term" value="P:oligosaccharide catabolic process"/>
    <property type="evidence" value="ECO:0007669"/>
    <property type="project" value="TreeGrafter"/>
</dbReference>
<feature type="domain" description="Glycosyl hydrolase family 13 catalytic" evidence="5">
    <location>
        <begin position="46"/>
        <end position="412"/>
    </location>
</feature>
<dbReference type="Pfam" id="PF00128">
    <property type="entry name" value="Alpha-amylase"/>
    <property type="match status" value="1"/>
</dbReference>
<evidence type="ECO:0000256" key="1">
    <source>
        <dbReference type="ARBA" id="ARBA00008061"/>
    </source>
</evidence>
<dbReference type="SUPFAM" id="SSF51011">
    <property type="entry name" value="Glycosyl hydrolase domain"/>
    <property type="match status" value="1"/>
</dbReference>
<keyword evidence="3" id="KW-0326">Glycosidase</keyword>
<evidence type="ECO:0000256" key="4">
    <source>
        <dbReference type="SAM" id="SignalP"/>
    </source>
</evidence>
<evidence type="ECO:0000313" key="7">
    <source>
        <dbReference type="Proteomes" id="UP000633365"/>
    </source>
</evidence>
<evidence type="ECO:0000259" key="5">
    <source>
        <dbReference type="SMART" id="SM00642"/>
    </source>
</evidence>
<dbReference type="InterPro" id="IPR045857">
    <property type="entry name" value="O16G_dom_2"/>
</dbReference>
<dbReference type="Proteomes" id="UP000633365">
    <property type="component" value="Unassembled WGS sequence"/>
</dbReference>
<evidence type="ECO:0000313" key="6">
    <source>
        <dbReference type="EMBL" id="MBK6089230.1"/>
    </source>
</evidence>
<dbReference type="PANTHER" id="PTHR10357:SF179">
    <property type="entry name" value="NEUTRAL AND BASIC AMINO ACID TRANSPORT PROTEIN RBAT"/>
    <property type="match status" value="1"/>
</dbReference>
<dbReference type="InterPro" id="IPR013780">
    <property type="entry name" value="Glyco_hydro_b"/>
</dbReference>
<proteinExistence type="inferred from homology"/>
<dbReference type="Gene3D" id="3.90.400.10">
    <property type="entry name" value="Oligo-1,6-glucosidase, Domain 2"/>
    <property type="match status" value="1"/>
</dbReference>
<dbReference type="PROSITE" id="PS51257">
    <property type="entry name" value="PROKAR_LIPOPROTEIN"/>
    <property type="match status" value="1"/>
</dbReference>
<reference evidence="6" key="1">
    <citation type="submission" date="2021-01" db="EMBL/GenBank/DDBJ databases">
        <title>Genome public.</title>
        <authorList>
            <person name="Liu C."/>
            <person name="Sun Q."/>
        </authorList>
    </citation>
    <scope>NUCLEOTIDE SEQUENCE</scope>
    <source>
        <strain evidence="6">M6</strain>
    </source>
</reference>
<dbReference type="AlphaFoldDB" id="A0A934WST0"/>
<feature type="chain" id="PRO_5039171990" description="Glycosyl hydrolase family 13 catalytic domain-containing protein" evidence="4">
    <location>
        <begin position="22"/>
        <end position="534"/>
    </location>
</feature>
<dbReference type="CDD" id="cd11316">
    <property type="entry name" value="AmyAc_bac2_AmyA"/>
    <property type="match status" value="1"/>
</dbReference>
<dbReference type="RefSeq" id="WP_201428010.1">
    <property type="nucleotide sequence ID" value="NZ_JAEQMG010000118.1"/>
</dbReference>
<dbReference type="EMBL" id="JAEQMG010000118">
    <property type="protein sequence ID" value="MBK6089230.1"/>
    <property type="molecule type" value="Genomic_DNA"/>
</dbReference>
<comment type="similarity">
    <text evidence="1">Belongs to the glycosyl hydrolase 13 family.</text>
</comment>